<accession>A0A3E4UTU3</accession>
<name>A0A3E4UTU3_MEDGN</name>
<dbReference type="Proteomes" id="UP000260808">
    <property type="component" value="Unassembled WGS sequence"/>
</dbReference>
<evidence type="ECO:0000313" key="2">
    <source>
        <dbReference type="EMBL" id="MCB5495627.1"/>
    </source>
</evidence>
<proteinExistence type="predicted"/>
<gene>
    <name evidence="4" type="ORF">DXC31_17500</name>
    <name evidence="3" type="ORF">G4958_16475</name>
    <name evidence="1" type="ORF">LIQ10_18105</name>
    <name evidence="2" type="ORF">LIQ10_18155</name>
</gene>
<sequence>MKKYLYSLCGLVLVAILIFNSCFISKAEEPSGEENTIIMTDDLALSLAQNFAKSTNNIDLTALNPVKFYDSTGQAIGYIVEYYQNNIPHGYVIFDSRLDDLICEYSFEENSVSPYATCCQKCNVRSSIDSKIYKLDALTYGIKNSNEKLVTNSNKILDAPDSLENARSKDPSTWNDIFINSIFPEYTVVDVGHLPSFIALPESYYEQNTGHYACVVTALYHCAMFYGCVNGNTNTIRDEYMELWDLTGTTQIDQESQNGIIYGTTNYNSSPAGFVTFCARRGVSLSSSIIANPTMETFKNCINSGNIANLSTGIYTNDGYKGHQMTVEGYTQLKNVSTGNIVDTVMVADGWFSNVRYVNLEFPNYTRLHAILFSR</sequence>
<dbReference type="AlphaFoldDB" id="A0A3E4UTU3"/>
<protein>
    <submittedName>
        <fullName evidence="4">Uncharacterized protein</fullName>
    </submittedName>
</protein>
<evidence type="ECO:0000313" key="5">
    <source>
        <dbReference type="Proteomes" id="UP000260808"/>
    </source>
</evidence>
<dbReference type="EMBL" id="JAJBNC010000050">
    <property type="protein sequence ID" value="MCB5495627.1"/>
    <property type="molecule type" value="Genomic_DNA"/>
</dbReference>
<dbReference type="EMBL" id="JAAIRM010000055">
    <property type="protein sequence ID" value="NSI20891.1"/>
    <property type="molecule type" value="Genomic_DNA"/>
</dbReference>
<reference evidence="3" key="3">
    <citation type="submission" date="2020-02" db="EMBL/GenBank/DDBJ databases">
        <authorList>
            <person name="Littmann E."/>
            <person name="Sorbara M."/>
        </authorList>
    </citation>
    <scope>NUCLEOTIDE SEQUENCE</scope>
    <source>
        <strain evidence="3">MSK.22.53</strain>
    </source>
</reference>
<dbReference type="EMBL" id="JAJBNC010000050">
    <property type="protein sequence ID" value="MCB5495617.1"/>
    <property type="molecule type" value="Genomic_DNA"/>
</dbReference>
<dbReference type="Proteomes" id="UP001296643">
    <property type="component" value="Unassembled WGS sequence"/>
</dbReference>
<evidence type="ECO:0000313" key="3">
    <source>
        <dbReference type="EMBL" id="NSI20891.1"/>
    </source>
</evidence>
<evidence type="ECO:0000313" key="1">
    <source>
        <dbReference type="EMBL" id="MCB5495617.1"/>
    </source>
</evidence>
<comment type="caution">
    <text evidence="4">The sequence shown here is derived from an EMBL/GenBank/DDBJ whole genome shotgun (WGS) entry which is preliminary data.</text>
</comment>
<dbReference type="RefSeq" id="WP_151165603.1">
    <property type="nucleotide sequence ID" value="NZ_JAAILN010000060.1"/>
</dbReference>
<organism evidence="4 5">
    <name type="scientific">Mediterraneibacter gnavus</name>
    <name type="common">Ruminococcus gnavus</name>
    <dbReference type="NCBI Taxonomy" id="33038"/>
    <lineage>
        <taxon>Bacteria</taxon>
        <taxon>Bacillati</taxon>
        <taxon>Bacillota</taxon>
        <taxon>Clostridia</taxon>
        <taxon>Lachnospirales</taxon>
        <taxon>Lachnospiraceae</taxon>
        <taxon>Mediterraneibacter</taxon>
    </lineage>
</organism>
<dbReference type="EMBL" id="QSSX01000090">
    <property type="protein sequence ID" value="RGM16035.1"/>
    <property type="molecule type" value="Genomic_DNA"/>
</dbReference>
<reference evidence="1" key="4">
    <citation type="submission" date="2021-10" db="EMBL/GenBank/DDBJ databases">
        <title>Collection of gut derived symbiotic bacterial strains cultured from healthy donors.</title>
        <authorList>
            <person name="Lin H."/>
            <person name="Littmann E."/>
            <person name="Claire K."/>
            <person name="Pamer E."/>
        </authorList>
    </citation>
    <scope>NUCLEOTIDE SEQUENCE</scope>
    <source>
        <strain evidence="1">MSK.23.4</strain>
    </source>
</reference>
<dbReference type="Proteomes" id="UP001297422">
    <property type="component" value="Unassembled WGS sequence"/>
</dbReference>
<reference evidence="4 5" key="1">
    <citation type="submission" date="2018-08" db="EMBL/GenBank/DDBJ databases">
        <title>A genome reference for cultivated species of the human gut microbiota.</title>
        <authorList>
            <person name="Zou Y."/>
            <person name="Xue W."/>
            <person name="Luo G."/>
        </authorList>
    </citation>
    <scope>NUCLEOTIDE SEQUENCE [LARGE SCALE GENOMIC DNA]</scope>
    <source>
        <strain evidence="4 5">TF01-20-2</strain>
    </source>
</reference>
<reference evidence="3" key="2">
    <citation type="journal article" date="2020" name="Cell Host Microbe">
        <title>Functional and Genomic Variation between Human-Derived Isolates of Lachnospiraceae Reveals Inter- and Intra-Species Diversity.</title>
        <authorList>
            <person name="Sorbara M.T."/>
            <person name="Littmann E.R."/>
            <person name="Fontana E."/>
            <person name="Moody T.U."/>
            <person name="Kohout C.E."/>
            <person name="Gjonbalaj M."/>
            <person name="Eaton V."/>
            <person name="Seok R."/>
            <person name="Leiner I.M."/>
            <person name="Pamer E.G."/>
        </authorList>
    </citation>
    <scope>NUCLEOTIDE SEQUENCE</scope>
    <source>
        <strain evidence="3">MSK.22.53</strain>
    </source>
</reference>
<evidence type="ECO:0000313" key="4">
    <source>
        <dbReference type="EMBL" id="RGM16035.1"/>
    </source>
</evidence>